<dbReference type="EMBL" id="OX597823">
    <property type="protein sequence ID" value="CAI9729506.1"/>
    <property type="molecule type" value="Genomic_DNA"/>
</dbReference>
<protein>
    <submittedName>
        <fullName evidence="1">Uncharacterized protein</fullName>
    </submittedName>
</protein>
<proteinExistence type="predicted"/>
<keyword evidence="2" id="KW-1185">Reference proteome</keyword>
<dbReference type="AlphaFoldDB" id="A0AA36B9E3"/>
<evidence type="ECO:0000313" key="2">
    <source>
        <dbReference type="Proteomes" id="UP001162480"/>
    </source>
</evidence>
<evidence type="ECO:0000313" key="1">
    <source>
        <dbReference type="EMBL" id="CAI9729506.1"/>
    </source>
</evidence>
<organism evidence="1 2">
    <name type="scientific">Octopus vulgaris</name>
    <name type="common">Common octopus</name>
    <dbReference type="NCBI Taxonomy" id="6645"/>
    <lineage>
        <taxon>Eukaryota</taxon>
        <taxon>Metazoa</taxon>
        <taxon>Spiralia</taxon>
        <taxon>Lophotrochozoa</taxon>
        <taxon>Mollusca</taxon>
        <taxon>Cephalopoda</taxon>
        <taxon>Coleoidea</taxon>
        <taxon>Octopodiformes</taxon>
        <taxon>Octopoda</taxon>
        <taxon>Incirrata</taxon>
        <taxon>Octopodidae</taxon>
        <taxon>Octopus</taxon>
    </lineage>
</organism>
<reference evidence="1" key="1">
    <citation type="submission" date="2023-08" db="EMBL/GenBank/DDBJ databases">
        <authorList>
            <person name="Alioto T."/>
            <person name="Alioto T."/>
            <person name="Gomez Garrido J."/>
        </authorList>
    </citation>
    <scope>NUCLEOTIDE SEQUENCE</scope>
</reference>
<accession>A0AA36B9E3</accession>
<dbReference type="Proteomes" id="UP001162480">
    <property type="component" value="Chromosome 10"/>
</dbReference>
<name>A0AA36B9E3_OCTVU</name>
<sequence length="169" mass="19583">MLNVKRYNGVIWNSIKLALRSRNIPVSQWEVMLPEVLHSQCPLLCTATNETPHERFFKFPRRSICGVSVPTWLMQGPDKVFVKRHVRNKYDPLVDEAQLVQINPNHGRVQYPDGHESTVSIRDLAPTGKMTEEYQLTEPQHGCRSQAKTSKRIKKITENYEIVIVNLYI</sequence>
<gene>
    <name evidence="1" type="ORF">OCTVUL_1B023083</name>
</gene>